<keyword evidence="9 12" id="KW-0418">Kinase</keyword>
<comment type="function">
    <text evidence="12">Catalyzes the ATP-dependent phosphorylation of L-homoserine to L-homoserine phosphate.</text>
</comment>
<evidence type="ECO:0000256" key="6">
    <source>
        <dbReference type="ARBA" id="ARBA00022679"/>
    </source>
</evidence>
<dbReference type="HAMAP" id="MF_00384">
    <property type="entry name" value="Homoser_kinase"/>
    <property type="match status" value="1"/>
</dbReference>
<dbReference type="InterPro" id="IPR014721">
    <property type="entry name" value="Ribsml_uS5_D2-typ_fold_subgr"/>
</dbReference>
<keyword evidence="5 12" id="KW-0028">Amino-acid biosynthesis</keyword>
<dbReference type="Proteomes" id="UP000265800">
    <property type="component" value="Unassembled WGS sequence"/>
</dbReference>
<reference evidence="15 16" key="1">
    <citation type="submission" date="2018-08" db="EMBL/GenBank/DDBJ databases">
        <title>Meiothermus luteus KCTC 52599 genome sequencing project.</title>
        <authorList>
            <person name="Da Costa M.S."/>
            <person name="Albuquerque L."/>
            <person name="Raposo P."/>
            <person name="Froufe H.J.C."/>
            <person name="Barroso C.S."/>
            <person name="Egas C."/>
        </authorList>
    </citation>
    <scope>NUCLEOTIDE SEQUENCE [LARGE SCALE GENOMIC DNA]</scope>
    <source>
        <strain evidence="15 16">KCTC 52599</strain>
    </source>
</reference>
<dbReference type="UniPathway" id="UPA00050">
    <property type="reaction ID" value="UER00064"/>
</dbReference>
<dbReference type="Gene3D" id="3.30.70.890">
    <property type="entry name" value="GHMP kinase, C-terminal domain"/>
    <property type="match status" value="1"/>
</dbReference>
<evidence type="ECO:0000313" key="16">
    <source>
        <dbReference type="Proteomes" id="UP000265800"/>
    </source>
</evidence>
<evidence type="ECO:0000259" key="13">
    <source>
        <dbReference type="Pfam" id="PF00288"/>
    </source>
</evidence>
<name>A0A399EIJ5_9DEIN</name>
<dbReference type="PIRSF" id="PIRSF000676">
    <property type="entry name" value="Homoser_kin"/>
    <property type="match status" value="1"/>
</dbReference>
<feature type="binding site" evidence="12">
    <location>
        <begin position="96"/>
        <end position="106"/>
    </location>
    <ligand>
        <name>ATP</name>
        <dbReference type="ChEBI" id="CHEBI:30616"/>
    </ligand>
</feature>
<evidence type="ECO:0000256" key="10">
    <source>
        <dbReference type="ARBA" id="ARBA00022840"/>
    </source>
</evidence>
<dbReference type="InterPro" id="IPR036554">
    <property type="entry name" value="GHMP_kinase_C_sf"/>
</dbReference>
<evidence type="ECO:0000256" key="12">
    <source>
        <dbReference type="HAMAP-Rule" id="MF_00384"/>
    </source>
</evidence>
<evidence type="ECO:0000259" key="14">
    <source>
        <dbReference type="Pfam" id="PF08544"/>
    </source>
</evidence>
<comment type="catalytic activity">
    <reaction evidence="11 12">
        <text>L-homoserine + ATP = O-phospho-L-homoserine + ADP + H(+)</text>
        <dbReference type="Rhea" id="RHEA:13985"/>
        <dbReference type="ChEBI" id="CHEBI:15378"/>
        <dbReference type="ChEBI" id="CHEBI:30616"/>
        <dbReference type="ChEBI" id="CHEBI:57476"/>
        <dbReference type="ChEBI" id="CHEBI:57590"/>
        <dbReference type="ChEBI" id="CHEBI:456216"/>
        <dbReference type="EC" id="2.7.1.39"/>
    </reaction>
</comment>
<evidence type="ECO:0000256" key="4">
    <source>
        <dbReference type="ARBA" id="ARBA00017858"/>
    </source>
</evidence>
<keyword evidence="6 12" id="KW-0808">Transferase</keyword>
<dbReference type="PANTHER" id="PTHR20861">
    <property type="entry name" value="HOMOSERINE/4-DIPHOSPHOCYTIDYL-2-C-METHYL-D-ERYTHRITOL KINASE"/>
    <property type="match status" value="1"/>
</dbReference>
<dbReference type="GO" id="GO:0009088">
    <property type="term" value="P:threonine biosynthetic process"/>
    <property type="evidence" value="ECO:0007669"/>
    <property type="project" value="UniProtKB-UniRule"/>
</dbReference>
<evidence type="ECO:0000256" key="5">
    <source>
        <dbReference type="ARBA" id="ARBA00022605"/>
    </source>
</evidence>
<accession>A0A399EIJ5</accession>
<keyword evidence="16" id="KW-1185">Reference proteome</keyword>
<gene>
    <name evidence="12 15" type="primary">thrB</name>
    <name evidence="15" type="ORF">Mlute_02094</name>
</gene>
<dbReference type="GO" id="GO:0004413">
    <property type="term" value="F:homoserine kinase activity"/>
    <property type="evidence" value="ECO:0007669"/>
    <property type="project" value="UniProtKB-UniRule"/>
</dbReference>
<dbReference type="PROSITE" id="PS00627">
    <property type="entry name" value="GHMP_KINASES_ATP"/>
    <property type="match status" value="1"/>
</dbReference>
<dbReference type="PANTHER" id="PTHR20861:SF1">
    <property type="entry name" value="HOMOSERINE KINASE"/>
    <property type="match status" value="1"/>
</dbReference>
<feature type="domain" description="GHMP kinase N-terminal" evidence="13">
    <location>
        <begin position="75"/>
        <end position="149"/>
    </location>
</feature>
<dbReference type="GO" id="GO:0005524">
    <property type="term" value="F:ATP binding"/>
    <property type="evidence" value="ECO:0007669"/>
    <property type="project" value="UniProtKB-UniRule"/>
</dbReference>
<comment type="pathway">
    <text evidence="1 12">Amino-acid biosynthesis; L-threonine biosynthesis; L-threonine from L-aspartate: step 4/5.</text>
</comment>
<evidence type="ECO:0000256" key="8">
    <source>
        <dbReference type="ARBA" id="ARBA00022741"/>
    </source>
</evidence>
<evidence type="ECO:0000256" key="7">
    <source>
        <dbReference type="ARBA" id="ARBA00022697"/>
    </source>
</evidence>
<protein>
    <recommendedName>
        <fullName evidence="4 12">Homoserine kinase</fullName>
        <shortName evidence="12">HK</shortName>
        <shortName evidence="12">HSK</shortName>
        <ecNumber evidence="3 12">2.7.1.39</ecNumber>
    </recommendedName>
</protein>
<dbReference type="Pfam" id="PF00288">
    <property type="entry name" value="GHMP_kinases_N"/>
    <property type="match status" value="1"/>
</dbReference>
<keyword evidence="12" id="KW-0963">Cytoplasm</keyword>
<dbReference type="InterPro" id="IPR006204">
    <property type="entry name" value="GHMP_kinase_N_dom"/>
</dbReference>
<dbReference type="NCBIfam" id="TIGR00191">
    <property type="entry name" value="thrB"/>
    <property type="match status" value="1"/>
</dbReference>
<dbReference type="Pfam" id="PF08544">
    <property type="entry name" value="GHMP_kinases_C"/>
    <property type="match status" value="1"/>
</dbReference>
<dbReference type="EMBL" id="QWKZ01000073">
    <property type="protein sequence ID" value="RIH83788.1"/>
    <property type="molecule type" value="Genomic_DNA"/>
</dbReference>
<dbReference type="SUPFAM" id="SSF55060">
    <property type="entry name" value="GHMP Kinase, C-terminal domain"/>
    <property type="match status" value="1"/>
</dbReference>
<evidence type="ECO:0000256" key="11">
    <source>
        <dbReference type="ARBA" id="ARBA00049375"/>
    </source>
</evidence>
<proteinExistence type="inferred from homology"/>
<evidence type="ECO:0000313" key="15">
    <source>
        <dbReference type="EMBL" id="RIH83788.1"/>
    </source>
</evidence>
<dbReference type="InterPro" id="IPR013750">
    <property type="entry name" value="GHMP_kinase_C_dom"/>
</dbReference>
<evidence type="ECO:0000256" key="2">
    <source>
        <dbReference type="ARBA" id="ARBA00007370"/>
    </source>
</evidence>
<feature type="domain" description="GHMP kinase C-terminal" evidence="14">
    <location>
        <begin position="211"/>
        <end position="283"/>
    </location>
</feature>
<dbReference type="InterPro" id="IPR000870">
    <property type="entry name" value="Homoserine_kinase"/>
</dbReference>
<keyword evidence="7 12" id="KW-0791">Threonine biosynthesis</keyword>
<dbReference type="InterPro" id="IPR006203">
    <property type="entry name" value="GHMP_knse_ATP-bd_CS"/>
</dbReference>
<dbReference type="EC" id="2.7.1.39" evidence="3 12"/>
<comment type="caution">
    <text evidence="15">The sequence shown here is derived from an EMBL/GenBank/DDBJ whole genome shotgun (WGS) entry which is preliminary data.</text>
</comment>
<evidence type="ECO:0000256" key="1">
    <source>
        <dbReference type="ARBA" id="ARBA00005015"/>
    </source>
</evidence>
<dbReference type="InterPro" id="IPR020568">
    <property type="entry name" value="Ribosomal_Su5_D2-typ_SF"/>
</dbReference>
<comment type="subcellular location">
    <subcellularLocation>
        <location evidence="12">Cytoplasm</location>
    </subcellularLocation>
</comment>
<evidence type="ECO:0000256" key="3">
    <source>
        <dbReference type="ARBA" id="ARBA00012078"/>
    </source>
</evidence>
<evidence type="ECO:0000256" key="9">
    <source>
        <dbReference type="ARBA" id="ARBA00022777"/>
    </source>
</evidence>
<dbReference type="PRINTS" id="PR00958">
    <property type="entry name" value="HOMSERKINASE"/>
</dbReference>
<comment type="similarity">
    <text evidence="2 12">Belongs to the GHMP kinase family. Homoserine kinase subfamily.</text>
</comment>
<dbReference type="AlphaFoldDB" id="A0A399EIJ5"/>
<dbReference type="Gene3D" id="3.30.230.10">
    <property type="match status" value="1"/>
</dbReference>
<keyword evidence="8 12" id="KW-0547">Nucleotide-binding</keyword>
<sequence length="320" mass="33044">MGPAMAKHPTDATFYARVPATLANLGSGFDALGVALDLYLEVRGRLASTDQFHYSGQGEVPNTPDNLIHQGYRAAWEALGEAHPPPIAIWAHNPIPLARGMGSSSAALVAGAALADAISGHKLGRDGVFRVTAALEGHPDNVAPAVYGGFVAALAEPPLALPLPPPRGLLFVLGVPAYEVPTPEARAALPETVPRADAVFNLARSALWPAALYSGRYEALREAAKDRLHQPYRAHLMPGLEGALESVYAAGALAAFVGGAGPTLAALAQPERAGDIRQAMQAYVGKGTILVLGLGEGLVHGAEDPSLVAGGGTPQRPREA</sequence>
<dbReference type="GO" id="GO:0005737">
    <property type="term" value="C:cytoplasm"/>
    <property type="evidence" value="ECO:0007669"/>
    <property type="project" value="UniProtKB-SubCell"/>
</dbReference>
<keyword evidence="10 12" id="KW-0067">ATP-binding</keyword>
<organism evidence="15 16">
    <name type="scientific">Meiothermus luteus</name>
    <dbReference type="NCBI Taxonomy" id="2026184"/>
    <lineage>
        <taxon>Bacteria</taxon>
        <taxon>Thermotogati</taxon>
        <taxon>Deinococcota</taxon>
        <taxon>Deinococci</taxon>
        <taxon>Thermales</taxon>
        <taxon>Thermaceae</taxon>
        <taxon>Meiothermus</taxon>
    </lineage>
</organism>
<dbReference type="SUPFAM" id="SSF54211">
    <property type="entry name" value="Ribosomal protein S5 domain 2-like"/>
    <property type="match status" value="1"/>
</dbReference>